<feature type="transmembrane region" description="Helical" evidence="8">
    <location>
        <begin position="387"/>
        <end position="405"/>
    </location>
</feature>
<protein>
    <submittedName>
        <fullName evidence="9">GntP family permease</fullName>
    </submittedName>
</protein>
<feature type="transmembrane region" description="Helical" evidence="8">
    <location>
        <begin position="426"/>
        <end position="449"/>
    </location>
</feature>
<evidence type="ECO:0000256" key="7">
    <source>
        <dbReference type="ARBA" id="ARBA00049663"/>
    </source>
</evidence>
<evidence type="ECO:0000256" key="5">
    <source>
        <dbReference type="ARBA" id="ARBA00022989"/>
    </source>
</evidence>
<feature type="transmembrane region" description="Helical" evidence="8">
    <location>
        <begin position="226"/>
        <end position="247"/>
    </location>
</feature>
<evidence type="ECO:0000313" key="10">
    <source>
        <dbReference type="Proteomes" id="UP001155241"/>
    </source>
</evidence>
<feature type="transmembrane region" description="Helical" evidence="8">
    <location>
        <begin position="267"/>
        <end position="285"/>
    </location>
</feature>
<dbReference type="GO" id="GO:0005886">
    <property type="term" value="C:plasma membrane"/>
    <property type="evidence" value="ECO:0007669"/>
    <property type="project" value="UniProtKB-SubCell"/>
</dbReference>
<comment type="caution">
    <text evidence="9">The sequence shown here is derived from an EMBL/GenBank/DDBJ whole genome shotgun (WGS) entry which is preliminary data.</text>
</comment>
<sequence>MLHPLWILAIGVVVVLVTILWLRLNAFLGLIIAALTVSLLTPGEPADNVASVAAALGNTTAGIGIAIVLAAIIGSLLVASGAADRIVEASLKLFGESRGAGAMAASGFVLSVPVFFDTVFYLLFPLARSMYRRTGRCYLRYLLAIGAGGAVTHTMVPPTPGPLLMADNIGVDVGLLMLVGGVVAVPMTLTGLAFAAWRDRRMTREIEIDDDLPDVDPEKSAGRPGLLVSMLPILIPILFISLPAVLGERLDELPGWLPSVLRLLADKNVALLMALFAALAVYCVVRRPRRQDVAQLVEHSVVSAGSIVLITAAGGAFGGMLKQADVGPAIQGLFESHTSSAGFVMLWIAFFMTSLIKCAQGSTTIALVTGSSMVGAMLQGTEIALHPVYFCTAIGSGAMITSWLNDSGFWLFCRMGHLTEEEGMTTWVPLTALMGVAGMATTVLLASIWPGVAPAVAQ</sequence>
<evidence type="ECO:0000313" key="9">
    <source>
        <dbReference type="EMBL" id="MCO6047295.1"/>
    </source>
</evidence>
<dbReference type="PANTHER" id="PTHR30354:SF22">
    <property type="entry name" value="HIGH-AFFINITY GLUCONATE TRANSPORTER"/>
    <property type="match status" value="1"/>
</dbReference>
<evidence type="ECO:0000256" key="8">
    <source>
        <dbReference type="SAM" id="Phobius"/>
    </source>
</evidence>
<comment type="similarity">
    <text evidence="7">Belongs to the GntP permease family.</text>
</comment>
<evidence type="ECO:0000256" key="4">
    <source>
        <dbReference type="ARBA" id="ARBA00022692"/>
    </source>
</evidence>
<keyword evidence="3" id="KW-1003">Cell membrane</keyword>
<evidence type="ECO:0000256" key="2">
    <source>
        <dbReference type="ARBA" id="ARBA00022448"/>
    </source>
</evidence>
<dbReference type="Proteomes" id="UP001155241">
    <property type="component" value="Unassembled WGS sequence"/>
</dbReference>
<feature type="transmembrane region" description="Helical" evidence="8">
    <location>
        <begin position="297"/>
        <end position="317"/>
    </location>
</feature>
<feature type="transmembrane region" description="Helical" evidence="8">
    <location>
        <begin position="49"/>
        <end position="82"/>
    </location>
</feature>
<dbReference type="PANTHER" id="PTHR30354">
    <property type="entry name" value="GNT FAMILY GLUCONATE TRANSPORTER"/>
    <property type="match status" value="1"/>
</dbReference>
<feature type="transmembrane region" description="Helical" evidence="8">
    <location>
        <begin position="176"/>
        <end position="197"/>
    </location>
</feature>
<keyword evidence="5 8" id="KW-1133">Transmembrane helix</keyword>
<feature type="transmembrane region" description="Helical" evidence="8">
    <location>
        <begin position="102"/>
        <end position="126"/>
    </location>
</feature>
<proteinExistence type="inferred from homology"/>
<name>A0A9X2FE35_9BACT</name>
<dbReference type="Pfam" id="PF02447">
    <property type="entry name" value="GntP_permease"/>
    <property type="match status" value="1"/>
</dbReference>
<feature type="transmembrane region" description="Helical" evidence="8">
    <location>
        <begin position="6"/>
        <end position="37"/>
    </location>
</feature>
<feature type="transmembrane region" description="Helical" evidence="8">
    <location>
        <begin position="337"/>
        <end position="356"/>
    </location>
</feature>
<dbReference type="AlphaFoldDB" id="A0A9X2FE35"/>
<dbReference type="RefSeq" id="WP_252855408.1">
    <property type="nucleotide sequence ID" value="NZ_JAMXLR010000091.1"/>
</dbReference>
<evidence type="ECO:0000256" key="3">
    <source>
        <dbReference type="ARBA" id="ARBA00022475"/>
    </source>
</evidence>
<comment type="subcellular location">
    <subcellularLocation>
        <location evidence="1">Cell membrane</location>
        <topology evidence="1">Multi-pass membrane protein</topology>
    </subcellularLocation>
</comment>
<evidence type="ECO:0000256" key="1">
    <source>
        <dbReference type="ARBA" id="ARBA00004651"/>
    </source>
</evidence>
<evidence type="ECO:0000256" key="6">
    <source>
        <dbReference type="ARBA" id="ARBA00023136"/>
    </source>
</evidence>
<feature type="transmembrane region" description="Helical" evidence="8">
    <location>
        <begin position="138"/>
        <end position="156"/>
    </location>
</feature>
<keyword evidence="6 8" id="KW-0472">Membrane</keyword>
<gene>
    <name evidence="9" type="ORF">NG895_25625</name>
</gene>
<organism evidence="9 10">
    <name type="scientific">Aeoliella straminimaris</name>
    <dbReference type="NCBI Taxonomy" id="2954799"/>
    <lineage>
        <taxon>Bacteria</taxon>
        <taxon>Pseudomonadati</taxon>
        <taxon>Planctomycetota</taxon>
        <taxon>Planctomycetia</taxon>
        <taxon>Pirellulales</taxon>
        <taxon>Lacipirellulaceae</taxon>
        <taxon>Aeoliella</taxon>
    </lineage>
</organism>
<reference evidence="9" key="1">
    <citation type="submission" date="2022-06" db="EMBL/GenBank/DDBJ databases">
        <title>Aeoliella straminimaris, a novel planctomycete from sediments.</title>
        <authorList>
            <person name="Vitorino I.R."/>
            <person name="Lage O.M."/>
        </authorList>
    </citation>
    <scope>NUCLEOTIDE SEQUENCE</scope>
    <source>
        <strain evidence="9">ICT_H6.2</strain>
    </source>
</reference>
<keyword evidence="10" id="KW-1185">Reference proteome</keyword>
<keyword evidence="2" id="KW-0813">Transport</keyword>
<dbReference type="GO" id="GO:0015128">
    <property type="term" value="F:gluconate transmembrane transporter activity"/>
    <property type="evidence" value="ECO:0007669"/>
    <property type="project" value="InterPro"/>
</dbReference>
<accession>A0A9X2FE35</accession>
<keyword evidence="4 8" id="KW-0812">Transmembrane</keyword>
<dbReference type="InterPro" id="IPR003474">
    <property type="entry name" value="Glcn_transporter"/>
</dbReference>
<dbReference type="EMBL" id="JAMXLR010000091">
    <property type="protein sequence ID" value="MCO6047295.1"/>
    <property type="molecule type" value="Genomic_DNA"/>
</dbReference>